<dbReference type="AlphaFoldDB" id="A0A9D4QV75"/>
<evidence type="ECO:0000313" key="2">
    <source>
        <dbReference type="Proteomes" id="UP000828390"/>
    </source>
</evidence>
<name>A0A9D4QV75_DREPO</name>
<dbReference type="Proteomes" id="UP000828390">
    <property type="component" value="Unassembled WGS sequence"/>
</dbReference>
<comment type="caution">
    <text evidence="1">The sequence shown here is derived from an EMBL/GenBank/DDBJ whole genome shotgun (WGS) entry which is preliminary data.</text>
</comment>
<protein>
    <submittedName>
        <fullName evidence="1">Uncharacterized protein</fullName>
    </submittedName>
</protein>
<evidence type="ECO:0000313" key="1">
    <source>
        <dbReference type="EMBL" id="KAH3844198.1"/>
    </source>
</evidence>
<sequence>MSYLFITPVTLQLSAHLGYELHYLHNKGVQLMGKKIEEIRCCQKNMYVNEI</sequence>
<gene>
    <name evidence="1" type="ORF">DPMN_086453</name>
</gene>
<accession>A0A9D4QV75</accession>
<organism evidence="1 2">
    <name type="scientific">Dreissena polymorpha</name>
    <name type="common">Zebra mussel</name>
    <name type="synonym">Mytilus polymorpha</name>
    <dbReference type="NCBI Taxonomy" id="45954"/>
    <lineage>
        <taxon>Eukaryota</taxon>
        <taxon>Metazoa</taxon>
        <taxon>Spiralia</taxon>
        <taxon>Lophotrochozoa</taxon>
        <taxon>Mollusca</taxon>
        <taxon>Bivalvia</taxon>
        <taxon>Autobranchia</taxon>
        <taxon>Heteroconchia</taxon>
        <taxon>Euheterodonta</taxon>
        <taxon>Imparidentia</taxon>
        <taxon>Neoheterodontei</taxon>
        <taxon>Myida</taxon>
        <taxon>Dreissenoidea</taxon>
        <taxon>Dreissenidae</taxon>
        <taxon>Dreissena</taxon>
    </lineage>
</organism>
<reference evidence="1" key="2">
    <citation type="submission" date="2020-11" db="EMBL/GenBank/DDBJ databases">
        <authorList>
            <person name="McCartney M.A."/>
            <person name="Auch B."/>
            <person name="Kono T."/>
            <person name="Mallez S."/>
            <person name="Becker A."/>
            <person name="Gohl D.M."/>
            <person name="Silverstein K.A.T."/>
            <person name="Koren S."/>
            <person name="Bechman K.B."/>
            <person name="Herman A."/>
            <person name="Abrahante J.E."/>
            <person name="Garbe J."/>
        </authorList>
    </citation>
    <scope>NUCLEOTIDE SEQUENCE</scope>
    <source>
        <strain evidence="1">Duluth1</strain>
        <tissue evidence="1">Whole animal</tissue>
    </source>
</reference>
<dbReference type="EMBL" id="JAIWYP010000003">
    <property type="protein sequence ID" value="KAH3844198.1"/>
    <property type="molecule type" value="Genomic_DNA"/>
</dbReference>
<keyword evidence="2" id="KW-1185">Reference proteome</keyword>
<reference evidence="1" key="1">
    <citation type="journal article" date="2019" name="bioRxiv">
        <title>The Genome of the Zebra Mussel, Dreissena polymorpha: A Resource for Invasive Species Research.</title>
        <authorList>
            <person name="McCartney M.A."/>
            <person name="Auch B."/>
            <person name="Kono T."/>
            <person name="Mallez S."/>
            <person name="Zhang Y."/>
            <person name="Obille A."/>
            <person name="Becker A."/>
            <person name="Abrahante J.E."/>
            <person name="Garbe J."/>
            <person name="Badalamenti J.P."/>
            <person name="Herman A."/>
            <person name="Mangelson H."/>
            <person name="Liachko I."/>
            <person name="Sullivan S."/>
            <person name="Sone E.D."/>
            <person name="Koren S."/>
            <person name="Silverstein K.A.T."/>
            <person name="Beckman K.B."/>
            <person name="Gohl D.M."/>
        </authorList>
    </citation>
    <scope>NUCLEOTIDE SEQUENCE</scope>
    <source>
        <strain evidence="1">Duluth1</strain>
        <tissue evidence="1">Whole animal</tissue>
    </source>
</reference>
<proteinExistence type="predicted"/>